<dbReference type="Gene3D" id="1.20.1260.10">
    <property type="match status" value="1"/>
</dbReference>
<evidence type="ECO:0000256" key="1">
    <source>
        <dbReference type="SAM" id="Coils"/>
    </source>
</evidence>
<dbReference type="EMBL" id="FWXT01000002">
    <property type="protein sequence ID" value="SMC88978.1"/>
    <property type="molecule type" value="Genomic_DNA"/>
</dbReference>
<evidence type="ECO:0000313" key="2">
    <source>
        <dbReference type="EMBL" id="SMC88978.1"/>
    </source>
</evidence>
<dbReference type="InterPro" id="IPR012347">
    <property type="entry name" value="Ferritin-like"/>
</dbReference>
<evidence type="ECO:0000313" key="3">
    <source>
        <dbReference type="Proteomes" id="UP000192756"/>
    </source>
</evidence>
<dbReference type="InterPro" id="IPR010287">
    <property type="entry name" value="DUF892_YciF-like"/>
</dbReference>
<feature type="coiled-coil region" evidence="1">
    <location>
        <begin position="46"/>
        <end position="73"/>
    </location>
</feature>
<dbReference type="Pfam" id="PF05974">
    <property type="entry name" value="DUF892"/>
    <property type="match status" value="1"/>
</dbReference>
<dbReference type="SUPFAM" id="SSF47240">
    <property type="entry name" value="Ferritin-like"/>
    <property type="match status" value="1"/>
</dbReference>
<keyword evidence="3" id="KW-1185">Reference proteome</keyword>
<name>A0A1W2CW91_9SPHI</name>
<dbReference type="AlphaFoldDB" id="A0A1W2CW91"/>
<organism evidence="2 3">
    <name type="scientific">Pedobacter africanus</name>
    <dbReference type="NCBI Taxonomy" id="151894"/>
    <lineage>
        <taxon>Bacteria</taxon>
        <taxon>Pseudomonadati</taxon>
        <taxon>Bacteroidota</taxon>
        <taxon>Sphingobacteriia</taxon>
        <taxon>Sphingobacteriales</taxon>
        <taxon>Sphingobacteriaceae</taxon>
        <taxon>Pedobacter</taxon>
    </lineage>
</organism>
<dbReference type="Proteomes" id="UP000192756">
    <property type="component" value="Unassembled WGS sequence"/>
</dbReference>
<proteinExistence type="predicted"/>
<gene>
    <name evidence="2" type="ORF">SAMN04488524_3267</name>
</gene>
<accession>A0A1W2CW91</accession>
<sequence length="168" mass="18940">MKPVNTDLQGLYLQQLTRLLESEKKYAKSFEKLAPLSYTEELRSALVSASTELQQHIERIEQCQQLLKSKESAQISAIDKCLLDILKQIKSTTKSSLLKDINILQICQHIFTAKVTVYQNLKLMAEVLKQDHAALLLGQSANDNQNNYAYLVQISGNIIYPQTAGIES</sequence>
<reference evidence="3" key="1">
    <citation type="submission" date="2017-04" db="EMBL/GenBank/DDBJ databases">
        <authorList>
            <person name="Varghese N."/>
            <person name="Submissions S."/>
        </authorList>
    </citation>
    <scope>NUCLEOTIDE SEQUENCE [LARGE SCALE GENOMIC DNA]</scope>
    <source>
        <strain evidence="3">DSM 12126</strain>
    </source>
</reference>
<keyword evidence="1" id="KW-0175">Coiled coil</keyword>
<dbReference type="OrthoDB" id="771151at2"/>
<dbReference type="RefSeq" id="WP_159451724.1">
    <property type="nucleotide sequence ID" value="NZ_FWXT01000002.1"/>
</dbReference>
<protein>
    <submittedName>
        <fullName evidence="2">Ferritin-like metal-binding protein YciE</fullName>
    </submittedName>
</protein>
<dbReference type="InterPro" id="IPR009078">
    <property type="entry name" value="Ferritin-like_SF"/>
</dbReference>